<evidence type="ECO:0000313" key="2">
    <source>
        <dbReference type="Proteomes" id="UP000053989"/>
    </source>
</evidence>
<organism evidence="1 2">
    <name type="scientific">Scleroderma citrinum Foug A</name>
    <dbReference type="NCBI Taxonomy" id="1036808"/>
    <lineage>
        <taxon>Eukaryota</taxon>
        <taxon>Fungi</taxon>
        <taxon>Dikarya</taxon>
        <taxon>Basidiomycota</taxon>
        <taxon>Agaricomycotina</taxon>
        <taxon>Agaricomycetes</taxon>
        <taxon>Agaricomycetidae</taxon>
        <taxon>Boletales</taxon>
        <taxon>Sclerodermatineae</taxon>
        <taxon>Sclerodermataceae</taxon>
        <taxon>Scleroderma</taxon>
    </lineage>
</organism>
<dbReference type="HOGENOM" id="CLU_1759876_0_0_1"/>
<dbReference type="EMBL" id="KN822124">
    <property type="protein sequence ID" value="KIM56015.1"/>
    <property type="molecule type" value="Genomic_DNA"/>
</dbReference>
<reference evidence="1 2" key="1">
    <citation type="submission" date="2014-04" db="EMBL/GenBank/DDBJ databases">
        <authorList>
            <consortium name="DOE Joint Genome Institute"/>
            <person name="Kuo A."/>
            <person name="Kohler A."/>
            <person name="Nagy L.G."/>
            <person name="Floudas D."/>
            <person name="Copeland A."/>
            <person name="Barry K.W."/>
            <person name="Cichocki N."/>
            <person name="Veneault-Fourrey C."/>
            <person name="LaButti K."/>
            <person name="Lindquist E.A."/>
            <person name="Lipzen A."/>
            <person name="Lundell T."/>
            <person name="Morin E."/>
            <person name="Murat C."/>
            <person name="Sun H."/>
            <person name="Tunlid A."/>
            <person name="Henrissat B."/>
            <person name="Grigoriev I.V."/>
            <person name="Hibbett D.S."/>
            <person name="Martin F."/>
            <person name="Nordberg H.P."/>
            <person name="Cantor M.N."/>
            <person name="Hua S.X."/>
        </authorList>
    </citation>
    <scope>NUCLEOTIDE SEQUENCE [LARGE SCALE GENOMIC DNA]</scope>
    <source>
        <strain evidence="1 2">Foug A</strain>
    </source>
</reference>
<name>A0A0C3D5D3_9AGAM</name>
<proteinExistence type="predicted"/>
<evidence type="ECO:0000313" key="1">
    <source>
        <dbReference type="EMBL" id="KIM56015.1"/>
    </source>
</evidence>
<protein>
    <submittedName>
        <fullName evidence="1">Uncharacterized protein</fullName>
    </submittedName>
</protein>
<dbReference type="AlphaFoldDB" id="A0A0C3D5D3"/>
<accession>A0A0C3D5D3</accession>
<keyword evidence="2" id="KW-1185">Reference proteome</keyword>
<sequence>MATLVDSTWAPVGADKRVGSWYSRTDVLLFTVHCAWEPITSDMRWVYFELALRKPRTLLCVVVLACNVQLLIVPGWKVPQYGCRSFYNVYANNTQLASHFHILHHDEKSPQKPLMSVAQVALTCQLKVFLAKTPQLEALALSIPVRTA</sequence>
<dbReference type="InParanoid" id="A0A0C3D5D3"/>
<dbReference type="Proteomes" id="UP000053989">
    <property type="component" value="Unassembled WGS sequence"/>
</dbReference>
<reference evidence="2" key="2">
    <citation type="submission" date="2015-01" db="EMBL/GenBank/DDBJ databases">
        <title>Evolutionary Origins and Diversification of the Mycorrhizal Mutualists.</title>
        <authorList>
            <consortium name="DOE Joint Genome Institute"/>
            <consortium name="Mycorrhizal Genomics Consortium"/>
            <person name="Kohler A."/>
            <person name="Kuo A."/>
            <person name="Nagy L.G."/>
            <person name="Floudas D."/>
            <person name="Copeland A."/>
            <person name="Barry K.W."/>
            <person name="Cichocki N."/>
            <person name="Veneault-Fourrey C."/>
            <person name="LaButti K."/>
            <person name="Lindquist E.A."/>
            <person name="Lipzen A."/>
            <person name="Lundell T."/>
            <person name="Morin E."/>
            <person name="Murat C."/>
            <person name="Riley R."/>
            <person name="Ohm R."/>
            <person name="Sun H."/>
            <person name="Tunlid A."/>
            <person name="Henrissat B."/>
            <person name="Grigoriev I.V."/>
            <person name="Hibbett D.S."/>
            <person name="Martin F."/>
        </authorList>
    </citation>
    <scope>NUCLEOTIDE SEQUENCE [LARGE SCALE GENOMIC DNA]</scope>
    <source>
        <strain evidence="2">Foug A</strain>
    </source>
</reference>
<gene>
    <name evidence="1" type="ORF">SCLCIDRAFT_29933</name>
</gene>